<evidence type="ECO:0000256" key="1">
    <source>
        <dbReference type="SAM" id="MobiDB-lite"/>
    </source>
</evidence>
<name>A0A5D6V2G1_9BACT</name>
<evidence type="ECO:0008006" key="5">
    <source>
        <dbReference type="Google" id="ProtNLM"/>
    </source>
</evidence>
<dbReference type="EMBL" id="VTHL01000010">
    <property type="protein sequence ID" value="TYZ09208.1"/>
    <property type="molecule type" value="Genomic_DNA"/>
</dbReference>
<gene>
    <name evidence="3" type="ORF">FY528_10695</name>
</gene>
<dbReference type="AlphaFoldDB" id="A0A5D6V2G1"/>
<evidence type="ECO:0000313" key="4">
    <source>
        <dbReference type="Proteomes" id="UP000322791"/>
    </source>
</evidence>
<feature type="chain" id="PRO_5022869859" description="DUF4252 domain-containing protein" evidence="2">
    <location>
        <begin position="32"/>
        <end position="194"/>
    </location>
</feature>
<reference evidence="3 4" key="1">
    <citation type="submission" date="2019-08" db="EMBL/GenBank/DDBJ databases">
        <authorList>
            <person name="Seo M.-J."/>
        </authorList>
    </citation>
    <scope>NUCLEOTIDE SEQUENCE [LARGE SCALE GENOMIC DNA]</scope>
    <source>
        <strain evidence="3 4">KIGAM108</strain>
    </source>
</reference>
<proteinExistence type="predicted"/>
<evidence type="ECO:0000256" key="2">
    <source>
        <dbReference type="SAM" id="SignalP"/>
    </source>
</evidence>
<feature type="signal peptide" evidence="2">
    <location>
        <begin position="1"/>
        <end position="31"/>
    </location>
</feature>
<evidence type="ECO:0000313" key="3">
    <source>
        <dbReference type="EMBL" id="TYZ09208.1"/>
    </source>
</evidence>
<accession>A0A5D6V2G1</accession>
<feature type="compositionally biased region" description="Low complexity" evidence="1">
    <location>
        <begin position="42"/>
        <end position="58"/>
    </location>
</feature>
<comment type="caution">
    <text evidence="3">The sequence shown here is derived from an EMBL/GenBank/DDBJ whole genome shotgun (WGS) entry which is preliminary data.</text>
</comment>
<sequence length="194" mass="21007">MPASLLSSAKGAFSAALYSALLLSACSATPAAEETSKDAAHKPAAARRAVSPATPATLPTRTLRITNDTLAGDPFGQELTVKQLVAAGARVAARKPFQNRHVPGQTDTIVVLRHQGNIFAFYRTPEKDLLQDASVTNFQPAYGQRLKRRLQKAHRASRQSIDKVRIGDTERANYVSVTFQQGRLSAVHVEPYVD</sequence>
<protein>
    <recommendedName>
        <fullName evidence="5">DUF4252 domain-containing protein</fullName>
    </recommendedName>
</protein>
<feature type="region of interest" description="Disordered" evidence="1">
    <location>
        <begin position="34"/>
        <end position="58"/>
    </location>
</feature>
<dbReference type="RefSeq" id="WP_149071003.1">
    <property type="nucleotide sequence ID" value="NZ_VTHL01000010.1"/>
</dbReference>
<organism evidence="3 4">
    <name type="scientific">Hymenobacter lutimineralis</name>
    <dbReference type="NCBI Taxonomy" id="2606448"/>
    <lineage>
        <taxon>Bacteria</taxon>
        <taxon>Pseudomonadati</taxon>
        <taxon>Bacteroidota</taxon>
        <taxon>Cytophagia</taxon>
        <taxon>Cytophagales</taxon>
        <taxon>Hymenobacteraceae</taxon>
        <taxon>Hymenobacter</taxon>
    </lineage>
</organism>
<dbReference type="Proteomes" id="UP000322791">
    <property type="component" value="Unassembled WGS sequence"/>
</dbReference>
<keyword evidence="4" id="KW-1185">Reference proteome</keyword>
<keyword evidence="2" id="KW-0732">Signal</keyword>